<evidence type="ECO:0000256" key="1">
    <source>
        <dbReference type="SAM" id="MobiDB-lite"/>
    </source>
</evidence>
<evidence type="ECO:0000313" key="3">
    <source>
        <dbReference type="Proteomes" id="UP001063166"/>
    </source>
</evidence>
<dbReference type="EMBL" id="BRPK01000005">
    <property type="protein sequence ID" value="GLB38258.1"/>
    <property type="molecule type" value="Genomic_DNA"/>
</dbReference>
<feature type="region of interest" description="Disordered" evidence="1">
    <location>
        <begin position="76"/>
        <end position="95"/>
    </location>
</feature>
<gene>
    <name evidence="2" type="ORF">LshimejAT787_0501230</name>
</gene>
<accession>A0A9P3UM31</accession>
<organism evidence="2 3">
    <name type="scientific">Lyophyllum shimeji</name>
    <name type="common">Hon-shimeji</name>
    <name type="synonym">Tricholoma shimeji</name>
    <dbReference type="NCBI Taxonomy" id="47721"/>
    <lineage>
        <taxon>Eukaryota</taxon>
        <taxon>Fungi</taxon>
        <taxon>Dikarya</taxon>
        <taxon>Basidiomycota</taxon>
        <taxon>Agaricomycotina</taxon>
        <taxon>Agaricomycetes</taxon>
        <taxon>Agaricomycetidae</taxon>
        <taxon>Agaricales</taxon>
        <taxon>Tricholomatineae</taxon>
        <taxon>Lyophyllaceae</taxon>
        <taxon>Lyophyllum</taxon>
    </lineage>
</organism>
<dbReference type="AlphaFoldDB" id="A0A9P3UM31"/>
<protein>
    <submittedName>
        <fullName evidence="2">Uncharacterized protein</fullName>
    </submittedName>
</protein>
<sequence>MDKVFCTFFRPVPNIDILHGPRSSTTFWRTAFKPSDKLHVPSGPSSDDDKILQDRVTGVVLRRQAETLGATKSTYRRLSDCESSTQNPPWFQRSR</sequence>
<dbReference type="Proteomes" id="UP001063166">
    <property type="component" value="Unassembled WGS sequence"/>
</dbReference>
<evidence type="ECO:0000313" key="2">
    <source>
        <dbReference type="EMBL" id="GLB38258.1"/>
    </source>
</evidence>
<proteinExistence type="predicted"/>
<keyword evidence="3" id="KW-1185">Reference proteome</keyword>
<name>A0A9P3UM31_LYOSH</name>
<comment type="caution">
    <text evidence="2">The sequence shown here is derived from an EMBL/GenBank/DDBJ whole genome shotgun (WGS) entry which is preliminary data.</text>
</comment>
<reference evidence="2" key="1">
    <citation type="submission" date="2022-07" db="EMBL/GenBank/DDBJ databases">
        <title>The genome of Lyophyllum shimeji provides insight into the initial evolution of ectomycorrhizal fungal genome.</title>
        <authorList>
            <person name="Kobayashi Y."/>
            <person name="Shibata T."/>
            <person name="Hirakawa H."/>
            <person name="Shigenobu S."/>
            <person name="Nishiyama T."/>
            <person name="Yamada A."/>
            <person name="Hasebe M."/>
            <person name="Kawaguchi M."/>
        </authorList>
    </citation>
    <scope>NUCLEOTIDE SEQUENCE</scope>
    <source>
        <strain evidence="2">AT787</strain>
    </source>
</reference>